<dbReference type="PANTHER" id="PTHR34835:SF90">
    <property type="entry name" value="AMINOTRANSFERASE-LIKE PLANT MOBILE DOMAIN-CONTAINING PROTEIN"/>
    <property type="match status" value="1"/>
</dbReference>
<feature type="compositionally biased region" description="Acidic residues" evidence="1">
    <location>
        <begin position="434"/>
        <end position="462"/>
    </location>
</feature>
<dbReference type="Proteomes" id="UP001151760">
    <property type="component" value="Unassembled WGS sequence"/>
</dbReference>
<feature type="compositionally biased region" description="Acidic residues" evidence="1">
    <location>
        <begin position="498"/>
        <end position="512"/>
    </location>
</feature>
<reference evidence="2" key="2">
    <citation type="submission" date="2022-01" db="EMBL/GenBank/DDBJ databases">
        <authorList>
            <person name="Yamashiro T."/>
            <person name="Shiraishi A."/>
            <person name="Satake H."/>
            <person name="Nakayama K."/>
        </authorList>
    </citation>
    <scope>NUCLEOTIDE SEQUENCE</scope>
</reference>
<gene>
    <name evidence="2" type="ORF">Tco_0819266</name>
</gene>
<accession>A0ABQ5A8N8</accession>
<feature type="compositionally biased region" description="Basic and acidic residues" evidence="1">
    <location>
        <begin position="420"/>
        <end position="433"/>
    </location>
</feature>
<feature type="compositionally biased region" description="Basic and acidic residues" evidence="1">
    <location>
        <begin position="477"/>
        <end position="497"/>
    </location>
</feature>
<feature type="compositionally biased region" description="Basic and acidic residues" evidence="1">
    <location>
        <begin position="513"/>
        <end position="540"/>
    </location>
</feature>
<evidence type="ECO:0000313" key="3">
    <source>
        <dbReference type="Proteomes" id="UP001151760"/>
    </source>
</evidence>
<dbReference type="EMBL" id="BQNB010012015">
    <property type="protein sequence ID" value="GJS98096.1"/>
    <property type="molecule type" value="Genomic_DNA"/>
</dbReference>
<evidence type="ECO:0008006" key="4">
    <source>
        <dbReference type="Google" id="ProtNLM"/>
    </source>
</evidence>
<reference evidence="2" key="1">
    <citation type="journal article" date="2022" name="Int. J. Mol. Sci.">
        <title>Draft Genome of Tanacetum Coccineum: Genomic Comparison of Closely Related Tanacetum-Family Plants.</title>
        <authorList>
            <person name="Yamashiro T."/>
            <person name="Shiraishi A."/>
            <person name="Nakayama K."/>
            <person name="Satake H."/>
        </authorList>
    </citation>
    <scope>NUCLEOTIDE SEQUENCE</scope>
</reference>
<protein>
    <recommendedName>
        <fullName evidence="4">Ulp1 protease family, C-terminal catalytic domain-containing protein</fullName>
    </recommendedName>
</protein>
<evidence type="ECO:0000313" key="2">
    <source>
        <dbReference type="EMBL" id="GJS98096.1"/>
    </source>
</evidence>
<organism evidence="2 3">
    <name type="scientific">Tanacetum coccineum</name>
    <dbReference type="NCBI Taxonomy" id="301880"/>
    <lineage>
        <taxon>Eukaryota</taxon>
        <taxon>Viridiplantae</taxon>
        <taxon>Streptophyta</taxon>
        <taxon>Embryophyta</taxon>
        <taxon>Tracheophyta</taxon>
        <taxon>Spermatophyta</taxon>
        <taxon>Magnoliopsida</taxon>
        <taxon>eudicotyledons</taxon>
        <taxon>Gunneridae</taxon>
        <taxon>Pentapetalae</taxon>
        <taxon>asterids</taxon>
        <taxon>campanulids</taxon>
        <taxon>Asterales</taxon>
        <taxon>Asteraceae</taxon>
        <taxon>Asteroideae</taxon>
        <taxon>Anthemideae</taxon>
        <taxon>Anthemidinae</taxon>
        <taxon>Tanacetum</taxon>
    </lineage>
</organism>
<keyword evidence="3" id="KW-1185">Reference proteome</keyword>
<feature type="region of interest" description="Disordered" evidence="1">
    <location>
        <begin position="420"/>
        <end position="545"/>
    </location>
</feature>
<comment type="caution">
    <text evidence="2">The sequence shown here is derived from an EMBL/GenBank/DDBJ whole genome shotgun (WGS) entry which is preliminary data.</text>
</comment>
<sequence length="1076" mass="123983">MEKSIIGTFDEYNEVESKKKGKRPAVEKDYDSEDAVCAKKNRKGNKREDNMLVAYKPEGEAKVVEKRLKQMGFGEFEGNFNFYYVPGILGLWVVKNFNSKTCTLVMEDGSMIKITRELIHDMLGIQMGDIKVKSLKEKNLFDPVTAKWRGMVQEIVNHDNKINISQLETFLCTLSEADWLFDIGFLSLFFSIFGQGNKDGTINERLIPYLDETDKIHQMDWCSYVLESLVKECTGFSAFDKFNGPLLLLVLLYVNSTVSKKVKVEKTVPAFKAWSANLLLKRQQEELDLKGFGLLPIVKGLEFIEPKKVNKKKKLKSITEDEDETPEKVEQKEDFHYKTFEEMKKILKDNLLKGRNLMEDTDNKLDIALAINSDDEELKNIIEKRNELFVTLYRDNEELRNSIDKRNELFVTLYKDENKKVKEDDEDKDRDLEKDDDDEETDGDDDDDAPDGDNDDKDDDETDGHNDDKDDDDKDENNDKNDDKIDRDNDDETHGDNDDIDEDDDDDNDENDENIRIEKEKKNVDEGNKEEVGSKNVKDDNVEEGITVVEQKDENVEEEKEKKKVPDDTVWDKTKAIVSFFDEANVAGASNHQMQWTLESEKIHDPSLVVHQMLEDMTKLPLISGALKEAAHDVPPVDACLSFNKLKFKLNRDMEVPDQKVINAAKDKIVQFTKKEVPKKINAKVVVKRSAKVVEVPPDKVVDAAKKKVDLNCDALVVNRHESCTRMNEEVNMHELVLESEKIHDPSLVVHQMLEDMTKLPLISGALKEAAHDVPPVDELEVPDQKVINAAKDKIVQFTKKEVPKKINAKVVVKRSAKVVEVPPDKVVDAAKKKVVAMTQFKQPRLATRIIKDDYQTPKRERKRVAQVLEKDLVLSGKRMVNPSFALVSPYFERKTMYTKPFTVAEKKIVEYIWSYNSPEGNITDLWSTILNDEEKYRGKQSVTRNIYCSTGMVDLNCDALVVNRHESCTRMNEEVNMHELVPPHMVENKKEVIQKRRTIFNENIEYILKEAKKKNFNDVHLVFFPCIKLLLEEETSNHYYLICFNMMTAEIDIIDNIHNDLEDLDLRYGPYAMAL</sequence>
<proteinExistence type="predicted"/>
<name>A0ABQ5A8N8_9ASTR</name>
<evidence type="ECO:0000256" key="1">
    <source>
        <dbReference type="SAM" id="MobiDB-lite"/>
    </source>
</evidence>
<dbReference type="PANTHER" id="PTHR34835">
    <property type="entry name" value="OS07G0283600 PROTEIN-RELATED"/>
    <property type="match status" value="1"/>
</dbReference>